<keyword evidence="4" id="KW-1185">Reference proteome</keyword>
<organism evidence="3 4">
    <name type="scientific">Aspergillus sydowii CBS 593.65</name>
    <dbReference type="NCBI Taxonomy" id="1036612"/>
    <lineage>
        <taxon>Eukaryota</taxon>
        <taxon>Fungi</taxon>
        <taxon>Dikarya</taxon>
        <taxon>Ascomycota</taxon>
        <taxon>Pezizomycotina</taxon>
        <taxon>Eurotiomycetes</taxon>
        <taxon>Eurotiomycetidae</taxon>
        <taxon>Eurotiales</taxon>
        <taxon>Aspergillaceae</taxon>
        <taxon>Aspergillus</taxon>
        <taxon>Aspergillus subgen. Nidulantes</taxon>
    </lineage>
</organism>
<dbReference type="GeneID" id="63767145"/>
<feature type="compositionally biased region" description="Acidic residues" evidence="1">
    <location>
        <begin position="396"/>
        <end position="408"/>
    </location>
</feature>
<reference evidence="4" key="1">
    <citation type="journal article" date="2017" name="Genome Biol.">
        <title>Comparative genomics reveals high biological diversity and specific adaptations in the industrially and medically important fungal genus Aspergillus.</title>
        <authorList>
            <person name="de Vries R.P."/>
            <person name="Riley R."/>
            <person name="Wiebenga A."/>
            <person name="Aguilar-Osorio G."/>
            <person name="Amillis S."/>
            <person name="Uchima C.A."/>
            <person name="Anderluh G."/>
            <person name="Asadollahi M."/>
            <person name="Askin M."/>
            <person name="Barry K."/>
            <person name="Battaglia E."/>
            <person name="Bayram O."/>
            <person name="Benocci T."/>
            <person name="Braus-Stromeyer S.A."/>
            <person name="Caldana C."/>
            <person name="Canovas D."/>
            <person name="Cerqueira G.C."/>
            <person name="Chen F."/>
            <person name="Chen W."/>
            <person name="Choi C."/>
            <person name="Clum A."/>
            <person name="Dos Santos R.A."/>
            <person name="Damasio A.R."/>
            <person name="Diallinas G."/>
            <person name="Emri T."/>
            <person name="Fekete E."/>
            <person name="Flipphi M."/>
            <person name="Freyberg S."/>
            <person name="Gallo A."/>
            <person name="Gournas C."/>
            <person name="Habgood R."/>
            <person name="Hainaut M."/>
            <person name="Harispe M.L."/>
            <person name="Henrissat B."/>
            <person name="Hilden K.S."/>
            <person name="Hope R."/>
            <person name="Hossain A."/>
            <person name="Karabika E."/>
            <person name="Karaffa L."/>
            <person name="Karanyi Z."/>
            <person name="Krasevec N."/>
            <person name="Kuo A."/>
            <person name="Kusch H."/>
            <person name="LaButti K."/>
            <person name="Lagendijk E.L."/>
            <person name="Lapidus A."/>
            <person name="Levasseur A."/>
            <person name="Lindquist E."/>
            <person name="Lipzen A."/>
            <person name="Logrieco A.F."/>
            <person name="MacCabe A."/>
            <person name="Maekelae M.R."/>
            <person name="Malavazi I."/>
            <person name="Melin P."/>
            <person name="Meyer V."/>
            <person name="Mielnichuk N."/>
            <person name="Miskei M."/>
            <person name="Molnar A.P."/>
            <person name="Mule G."/>
            <person name="Ngan C.Y."/>
            <person name="Orejas M."/>
            <person name="Orosz E."/>
            <person name="Ouedraogo J.P."/>
            <person name="Overkamp K.M."/>
            <person name="Park H.-S."/>
            <person name="Perrone G."/>
            <person name="Piumi F."/>
            <person name="Punt P.J."/>
            <person name="Ram A.F."/>
            <person name="Ramon A."/>
            <person name="Rauscher S."/>
            <person name="Record E."/>
            <person name="Riano-Pachon D.M."/>
            <person name="Robert V."/>
            <person name="Roehrig J."/>
            <person name="Ruller R."/>
            <person name="Salamov A."/>
            <person name="Salih N.S."/>
            <person name="Samson R.A."/>
            <person name="Sandor E."/>
            <person name="Sanguinetti M."/>
            <person name="Schuetze T."/>
            <person name="Sepcic K."/>
            <person name="Shelest E."/>
            <person name="Sherlock G."/>
            <person name="Sophianopoulou V."/>
            <person name="Squina F.M."/>
            <person name="Sun H."/>
            <person name="Susca A."/>
            <person name="Todd R.B."/>
            <person name="Tsang A."/>
            <person name="Unkles S.E."/>
            <person name="van de Wiele N."/>
            <person name="van Rossen-Uffink D."/>
            <person name="Oliveira J.V."/>
            <person name="Vesth T.C."/>
            <person name="Visser J."/>
            <person name="Yu J.-H."/>
            <person name="Zhou M."/>
            <person name="Andersen M.R."/>
            <person name="Archer D.B."/>
            <person name="Baker S.E."/>
            <person name="Benoit I."/>
            <person name="Brakhage A.A."/>
            <person name="Braus G.H."/>
            <person name="Fischer R."/>
            <person name="Frisvad J.C."/>
            <person name="Goldman G.H."/>
            <person name="Houbraken J."/>
            <person name="Oakley B."/>
            <person name="Pocsi I."/>
            <person name="Scazzocchio C."/>
            <person name="Seiboth B."/>
            <person name="vanKuyk P.A."/>
            <person name="Wortman J."/>
            <person name="Dyer P.S."/>
            <person name="Grigoriev I.V."/>
        </authorList>
    </citation>
    <scope>NUCLEOTIDE SEQUENCE [LARGE SCALE GENOMIC DNA]</scope>
    <source>
        <strain evidence="4">CBS 593.65</strain>
    </source>
</reference>
<gene>
    <name evidence="3" type="ORF">ASPSYDRAFT_810639</name>
</gene>
<evidence type="ECO:0000313" key="4">
    <source>
        <dbReference type="Proteomes" id="UP000184356"/>
    </source>
</evidence>
<feature type="domain" description="C2H2-type" evidence="2">
    <location>
        <begin position="312"/>
        <end position="339"/>
    </location>
</feature>
<dbReference type="VEuPathDB" id="FungiDB:ASPSYDRAFT_810639"/>
<sequence length="771" mass="85115">MAGNGQHNPWSNYNDEDLTGDNLGELFLEMVMPPIMGGGGSQTYPPGSTQVQHDLYSIQDIQAGNFQYHGNPLAQSFQTEASLAHPNAQSPLDFPAASALPYGNPQLTPAFQTGSDSIQMYTEPNQSTVGPVPIDEGLHLDPGFLRETTHRQPTSIHPRPNYLTGTLNPPQAQYPGVPPRSTTYQPLGESPSPNNFTTPNPFKAQLNNQGGTNTIPHREQYIKVFRILGELLRSNGTSFDPSSWTNLATELRATWLVANEMVRHSPGSGQNVNVADGRFRCLLCKLNDRRAFKNRGTFRRHVRDQHFPDFLYSCGTCYPPAKAEFRRKDKLHEHMRNVHSVQKLTKEQLVAFTTHLDPPLGCAICKMPVRTWDDFFECLCRHCSISEADRNQGGSPDDDGSDGDDDSGDNGGHGGHGGAGNSHGNGHQHFYANGSGNSGNMGNSGQSHQFGGYLFENSGAGSGAGSFRNCDASDVKIIPSNQADSQKSAFENTATTSNRPEIPQPTTILPAAKLQKESKFDSPRLRVDEYTHVLETFNTELALRLNRPNWEGYGDLGKQNGEGRLVCDKQSASVPVNDKIQQEFRRLRFFEGVLYENQKQGTFLSYFHETLVISAPARPIALLMRDISYLKVELRSEKPLEIPGDHLFYLARGKDNGTSEANLEMTRRASKRRAHLKVRIRAIAGVLALRAAVSKTPAATDENSEVGHEVGHEANDGWELGVPLPSHASQEEVMKILTYLIQMLVFLLRMHQIPEISVMLTDDSFGVSQLT</sequence>
<dbReference type="EMBL" id="KV878584">
    <property type="protein sequence ID" value="OJJ61261.1"/>
    <property type="molecule type" value="Genomic_DNA"/>
</dbReference>
<feature type="domain" description="C2H2-type" evidence="2">
    <location>
        <begin position="279"/>
        <end position="306"/>
    </location>
</feature>
<feature type="region of interest" description="Disordered" evidence="1">
    <location>
        <begin position="479"/>
        <end position="505"/>
    </location>
</feature>
<dbReference type="AlphaFoldDB" id="A0A1L9TPA2"/>
<dbReference type="Gene3D" id="3.30.160.60">
    <property type="entry name" value="Classic Zinc Finger"/>
    <property type="match status" value="1"/>
</dbReference>
<feature type="compositionally biased region" description="Low complexity" evidence="1">
    <location>
        <begin position="424"/>
        <end position="444"/>
    </location>
</feature>
<proteinExistence type="predicted"/>
<dbReference type="SMART" id="SM00355">
    <property type="entry name" value="ZnF_C2H2"/>
    <property type="match status" value="2"/>
</dbReference>
<evidence type="ECO:0000259" key="2">
    <source>
        <dbReference type="SMART" id="SM00355"/>
    </source>
</evidence>
<dbReference type="InterPro" id="IPR013087">
    <property type="entry name" value="Znf_C2H2_type"/>
</dbReference>
<feature type="compositionally biased region" description="Gly residues" evidence="1">
    <location>
        <begin position="409"/>
        <end position="423"/>
    </location>
</feature>
<dbReference type="OrthoDB" id="4511098at2759"/>
<dbReference type="RefSeq" id="XP_040705067.1">
    <property type="nucleotide sequence ID" value="XM_040851072.1"/>
</dbReference>
<accession>A0A1L9TPA2</accession>
<name>A0A1L9TPA2_9EURO</name>
<feature type="region of interest" description="Disordered" evidence="1">
    <location>
        <begin position="86"/>
        <end position="193"/>
    </location>
</feature>
<dbReference type="Proteomes" id="UP000184356">
    <property type="component" value="Unassembled WGS sequence"/>
</dbReference>
<protein>
    <recommendedName>
        <fullName evidence="2">C2H2-type domain-containing protein</fullName>
    </recommendedName>
</protein>
<evidence type="ECO:0000313" key="3">
    <source>
        <dbReference type="EMBL" id="OJJ61261.1"/>
    </source>
</evidence>
<feature type="region of interest" description="Disordered" evidence="1">
    <location>
        <begin position="389"/>
        <end position="444"/>
    </location>
</feature>
<feature type="compositionally biased region" description="Polar residues" evidence="1">
    <location>
        <begin position="105"/>
        <end position="129"/>
    </location>
</feature>
<evidence type="ECO:0000256" key="1">
    <source>
        <dbReference type="SAM" id="MobiDB-lite"/>
    </source>
</evidence>